<feature type="transmembrane region" description="Helical" evidence="1">
    <location>
        <begin position="26"/>
        <end position="53"/>
    </location>
</feature>
<feature type="transmembrane region" description="Helical" evidence="1">
    <location>
        <begin position="60"/>
        <end position="80"/>
    </location>
</feature>
<name>A0A4R6US44_9GAMM</name>
<evidence type="ECO:0000313" key="3">
    <source>
        <dbReference type="Proteomes" id="UP000295375"/>
    </source>
</evidence>
<dbReference type="EMBL" id="SNYM01000008">
    <property type="protein sequence ID" value="TDQ48125.1"/>
    <property type="molecule type" value="Genomic_DNA"/>
</dbReference>
<sequence length="110" mass="11473">MPHQSVESTATASNTVQNLVAVANRVAAALVGGYAFTWGVVALGMTVLVALGVDYHEAEMAMMLLAFLVFLTVFLWAFAAESMLRVWALLAGGAVVMILAASTLQASLIG</sequence>
<evidence type="ECO:0000256" key="1">
    <source>
        <dbReference type="SAM" id="Phobius"/>
    </source>
</evidence>
<reference evidence="2 3" key="1">
    <citation type="submission" date="2019-03" db="EMBL/GenBank/DDBJ databases">
        <title>Genomic Encyclopedia of Type Strains, Phase IV (KMG-IV): sequencing the most valuable type-strain genomes for metagenomic binning, comparative biology and taxonomic classification.</title>
        <authorList>
            <person name="Goeker M."/>
        </authorList>
    </citation>
    <scope>NUCLEOTIDE SEQUENCE [LARGE SCALE GENOMIC DNA]</scope>
    <source>
        <strain evidence="2 3">DSM 103792</strain>
    </source>
</reference>
<organism evidence="2 3">
    <name type="scientific">Permianibacter aggregans</name>
    <dbReference type="NCBI Taxonomy" id="1510150"/>
    <lineage>
        <taxon>Bacteria</taxon>
        <taxon>Pseudomonadati</taxon>
        <taxon>Pseudomonadota</taxon>
        <taxon>Gammaproteobacteria</taxon>
        <taxon>Pseudomonadales</taxon>
        <taxon>Pseudomonadaceae</taxon>
        <taxon>Permianibacter</taxon>
    </lineage>
</organism>
<dbReference type="AlphaFoldDB" id="A0A4R6US44"/>
<dbReference type="RefSeq" id="WP_198325150.1">
    <property type="nucleotide sequence ID" value="NZ_CP037953.1"/>
</dbReference>
<gene>
    <name evidence="2" type="ORF">EV696_108105</name>
</gene>
<comment type="caution">
    <text evidence="2">The sequence shown here is derived from an EMBL/GenBank/DDBJ whole genome shotgun (WGS) entry which is preliminary data.</text>
</comment>
<keyword evidence="1" id="KW-0812">Transmembrane</keyword>
<evidence type="ECO:0000313" key="2">
    <source>
        <dbReference type="EMBL" id="TDQ48125.1"/>
    </source>
</evidence>
<accession>A0A4R6US44</accession>
<keyword evidence="3" id="KW-1185">Reference proteome</keyword>
<feature type="transmembrane region" description="Helical" evidence="1">
    <location>
        <begin position="86"/>
        <end position="109"/>
    </location>
</feature>
<dbReference type="Proteomes" id="UP000295375">
    <property type="component" value="Unassembled WGS sequence"/>
</dbReference>
<proteinExistence type="predicted"/>
<evidence type="ECO:0008006" key="4">
    <source>
        <dbReference type="Google" id="ProtNLM"/>
    </source>
</evidence>
<keyword evidence="1" id="KW-1133">Transmembrane helix</keyword>
<keyword evidence="1" id="KW-0472">Membrane</keyword>
<protein>
    <recommendedName>
        <fullName evidence="4">Iron uptake protein</fullName>
    </recommendedName>
</protein>